<dbReference type="STRING" id="436010.A0A166KP44"/>
<dbReference type="OrthoDB" id="3233595at2759"/>
<keyword evidence="3" id="KW-1185">Reference proteome</keyword>
<gene>
    <name evidence="2" type="ORF">FIBSPDRAFT_1043814</name>
</gene>
<dbReference type="AlphaFoldDB" id="A0A166KP44"/>
<evidence type="ECO:0000313" key="2">
    <source>
        <dbReference type="EMBL" id="KZP22111.1"/>
    </source>
</evidence>
<organism evidence="2 3">
    <name type="scientific">Athelia psychrophila</name>
    <dbReference type="NCBI Taxonomy" id="1759441"/>
    <lineage>
        <taxon>Eukaryota</taxon>
        <taxon>Fungi</taxon>
        <taxon>Dikarya</taxon>
        <taxon>Basidiomycota</taxon>
        <taxon>Agaricomycotina</taxon>
        <taxon>Agaricomycetes</taxon>
        <taxon>Agaricomycetidae</taxon>
        <taxon>Atheliales</taxon>
        <taxon>Atheliaceae</taxon>
        <taxon>Athelia</taxon>
    </lineage>
</organism>
<feature type="domain" description="Alcohol dehydrogenase-like N-terminal" evidence="1">
    <location>
        <begin position="64"/>
        <end position="124"/>
    </location>
</feature>
<dbReference type="InterPro" id="IPR013154">
    <property type="entry name" value="ADH-like_N"/>
</dbReference>
<dbReference type="EMBL" id="KV417542">
    <property type="protein sequence ID" value="KZP22111.1"/>
    <property type="molecule type" value="Genomic_DNA"/>
</dbReference>
<dbReference type="InterPro" id="IPR011032">
    <property type="entry name" value="GroES-like_sf"/>
</dbReference>
<evidence type="ECO:0000259" key="1">
    <source>
        <dbReference type="Pfam" id="PF08240"/>
    </source>
</evidence>
<reference evidence="2 3" key="1">
    <citation type="journal article" date="2016" name="Mol. Biol. Evol.">
        <title>Comparative Genomics of Early-Diverging Mushroom-Forming Fungi Provides Insights into the Origins of Lignocellulose Decay Capabilities.</title>
        <authorList>
            <person name="Nagy L.G."/>
            <person name="Riley R."/>
            <person name="Tritt A."/>
            <person name="Adam C."/>
            <person name="Daum C."/>
            <person name="Floudas D."/>
            <person name="Sun H."/>
            <person name="Yadav J.S."/>
            <person name="Pangilinan J."/>
            <person name="Larsson K.H."/>
            <person name="Matsuura K."/>
            <person name="Barry K."/>
            <person name="Labutti K."/>
            <person name="Kuo R."/>
            <person name="Ohm R.A."/>
            <person name="Bhattacharya S.S."/>
            <person name="Shirouzu T."/>
            <person name="Yoshinaga Y."/>
            <person name="Martin F.M."/>
            <person name="Grigoriev I.V."/>
            <person name="Hibbett D.S."/>
        </authorList>
    </citation>
    <scope>NUCLEOTIDE SEQUENCE [LARGE SCALE GENOMIC DNA]</scope>
    <source>
        <strain evidence="2 3">CBS 109695</strain>
    </source>
</reference>
<name>A0A166KP44_9AGAM</name>
<protein>
    <recommendedName>
        <fullName evidence="1">Alcohol dehydrogenase-like N-terminal domain-containing protein</fullName>
    </recommendedName>
</protein>
<dbReference type="Pfam" id="PF08240">
    <property type="entry name" value="ADH_N"/>
    <property type="match status" value="1"/>
</dbReference>
<evidence type="ECO:0000313" key="3">
    <source>
        <dbReference type="Proteomes" id="UP000076532"/>
    </source>
</evidence>
<dbReference type="Gene3D" id="3.90.180.10">
    <property type="entry name" value="Medium-chain alcohol dehydrogenases, catalytic domain"/>
    <property type="match status" value="1"/>
</dbReference>
<dbReference type="Proteomes" id="UP000076532">
    <property type="component" value="Unassembled WGS sequence"/>
</dbReference>
<dbReference type="SUPFAM" id="SSF50129">
    <property type="entry name" value="GroES-like"/>
    <property type="match status" value="1"/>
</dbReference>
<proteinExistence type="predicted"/>
<accession>A0A166KP44</accession>
<sequence length="124" mass="13002">MAEASDEVRLTTNLPGGFAPCGFNLFNAACSSLPTPAFRGYSSHPLAKSGDFAVRNSGIPTPDPGELLLKNVAAALDPVGWKIQECGFAVQNYPSIIGLDLSGTVDWEAVGEGVTAFQKDDRVS</sequence>